<feature type="coiled-coil region" evidence="1">
    <location>
        <begin position="170"/>
        <end position="211"/>
    </location>
</feature>
<feature type="compositionally biased region" description="Low complexity" evidence="2">
    <location>
        <begin position="932"/>
        <end position="966"/>
    </location>
</feature>
<protein>
    <submittedName>
        <fullName evidence="3">Uncharacterized protein</fullName>
    </submittedName>
</protein>
<feature type="region of interest" description="Disordered" evidence="2">
    <location>
        <begin position="2120"/>
        <end position="2192"/>
    </location>
</feature>
<keyword evidence="4" id="KW-1185">Reference proteome</keyword>
<feature type="compositionally biased region" description="Pro residues" evidence="2">
    <location>
        <begin position="1174"/>
        <end position="1184"/>
    </location>
</feature>
<feature type="region of interest" description="Disordered" evidence="2">
    <location>
        <begin position="2225"/>
        <end position="2349"/>
    </location>
</feature>
<feature type="compositionally biased region" description="Low complexity" evidence="2">
    <location>
        <begin position="2286"/>
        <end position="2338"/>
    </location>
</feature>
<dbReference type="Proteomes" id="UP000751190">
    <property type="component" value="Unassembled WGS sequence"/>
</dbReference>
<sequence>MNDREREEDGGPHVLGGPNFVDGLDVAPLHYRTAAEVLRARDREVFESLKAEAKRREAQARLDAAERVRRAEGAARLDKLLALAALREGLGRVYRATAAHWKAESTAARAATVECADALDRSRDELNSFLQLRDSHSSERERELVQHIDEARADAAMARGGAERAIASERLVWRREMAELELSLRQTERRAADAERELARARAESGTLREGLRQAEAAAAVSGHGAEALADVRAHARKAAELDAWWRLAAERSEVAAQHIQYEERARGEVALACERVRAEERAAGARVLKGALAHARKRIISAQLGQAVLIRREHTRALVDKAFDERERAARRIQLERRVLQARYGTILSVARALGLAVRSGADATGVFAAHALGGALSRTHRPTALPPPTTAALFAAADAADAAAAAAARADAPSAEHERPDSRPDSQSGSRAGSRPGTHGSTRSPHFARRLSRACAQLAPDSGREIDSESTRRASVMSPRAAGTMASFPAPPGPLSSTQPATAGGVARSRPVFARAPTLPTADAPSNSEASGDRGGGSVGGLVGAALERSDEATAQARARGDLPDVASAAAAVALDGGTVDALGAIGASIEAAEPAKIFVGIRSEAEYVLGIFGAHARALGASLTLAETSLLGAAAAVRDSQAWADDVAHERASAVALSTFWHERWLRSEEALARREATEQVSATALALALADAEATVDSRRVQQASRERAILSRAEAAERHAAATSRQAAELARQLQHEQLRYADYHSATQAEVARIQADLDDARTGQANSADDAARERAARDAAARRAESTRDAERARAADDLRADFARREAALSLQLALAETRARSAEAAAEEGGAAGAHAVADAAAHTDALRREMLALPNTQSLTLSAAAAAAAHDVALQQARAAGAREAEAEAEARWAARTTAAASAARDSIAGSGGKREEAEAAAEAAMAAERALQTDEATASAHASPPVHAASPLAAVRRRARRESGELRRSTGSAPPGSPLHAVRRGAHGSAEGTSSGSQRETPLGARRTSGGPRSSGASPLAGGRRQAAGGAGGAADAGALDGALALGAPLELRAPVSATLAYTPLDQLRKAVAEWAEDVDSSVWQAEAETESETERNASAIVVAHGELAGEHGSRRASARQLAATGASVRELAALVAEAHAAAAARALDLEEEAAATARPSRLPPPVRPPQRPTARVPPESRDEEMVPSPPRWQPGRRSSIVPPDQLWSGDGGGSPARARERAGSLAAADAEARAPSGGKRARGETRRYRAAERWDLLRDFTQALRTVRAVLGVGPSALRASRSPAPANAAAEPSSRMAAQQHGGGMAGAADASAARGLCAPVNDGVQRAPAVAEADMPPATHEQACGAAAGGTAPVAARRAAASISSCAAAAATSSTTTSATQPPSDSRRRSSPFASPQGPDRVETPTASELSGPHVGIASEAAVHAAMRQRAAAEAATVRALVGEVARLDAALIVALGRSVDAGAQPSAWNGTRDGAAGLARDARGAEHDHAADGAGGEMAGGVGASCSARPAEACSAPTNALPAADAREPRADAVAERSASPAGPSAGLRASVERSLLCAELPALDAQIALLHAEMAERTTALREAWAHAVDTAKQEGARALADALQAHEAKLVIAAHEHTRAISRDADAHERALEARMAAADATVDAARAEAAARAAELGELRAQLHSAQIVAAGEGALMRQAIAAARGTVEVAVAEAHEAVTARDTAARAFSEDALNRLQWLERGVAGLAHALQRANGEHEPSAAARDAAAADELARELEAMERVAAELRQRLDERAPRESDVALIAQLSAHLHEEMARADGCAREAAHYRTQAKDKELALQTLFNTAALPARDGRLSARAPTGHGRSSAIGMPAAIRGASHTVAPDAGSPTRTAAPRARSSSPPLRLARDQPLAWRPAALRSAEPARATSRAAAPQSAEPDEARMAAFEPASPLQLARADAMSAGAQPWLRGVLSPRVGGVRSTPDACEELDTASPSHAARASAGNLELDRRADGPRDEPWPHVPRASVEARGSQLGAAQGGGHGGGCEPACSPAGFARAPPPMRPAEDMPTRPVVVVRSKADVEAMRLDERARERAAACVARAPHAPSLAHGATSIVGAVQRSGGRRGGRATPPQQRTAERGGWGEAGEGVGQGQGGGEGEDGSEWTDASDDEHSAAGSGGRPASRAHELGGWSCKDGDGVQLGGWAEHDAHELRAIVTAAGPRSACTGARSVGSASAHPSRAAPGSGASRPAGPARHVPAGSAACVVPPSSWKSARHAPTLPKTPRALSSSGALGSPRAAALAPSAAPSRAHVTRPPAAALATPAHAAPAEPHPSTASWQPSAPASHEMASRLPLVTSLGMAVSPGGARHAPLGGPAFDAHAGFASLAPRGGPRHVGPLQLDGSRRIVLNLVHDG</sequence>
<gene>
    <name evidence="3" type="ORF">KFE25_006913</name>
</gene>
<feature type="compositionally biased region" description="Gly residues" evidence="2">
    <location>
        <begin position="1509"/>
        <end position="1518"/>
    </location>
</feature>
<proteinExistence type="predicted"/>
<feature type="compositionally biased region" description="Basic and acidic residues" evidence="2">
    <location>
        <begin position="1541"/>
        <end position="1551"/>
    </location>
</feature>
<feature type="region of interest" description="Disordered" evidence="2">
    <location>
        <begin position="768"/>
        <end position="802"/>
    </location>
</feature>
<feature type="compositionally biased region" description="Low complexity" evidence="2">
    <location>
        <begin position="1385"/>
        <end position="1399"/>
    </location>
</feature>
<feature type="compositionally biased region" description="Low complexity" evidence="2">
    <location>
        <begin position="1291"/>
        <end position="1314"/>
    </location>
</feature>
<feature type="compositionally biased region" description="Basic and acidic residues" evidence="2">
    <location>
        <begin position="777"/>
        <end position="802"/>
    </location>
</feature>
<feature type="region of interest" description="Disordered" evidence="2">
    <location>
        <begin position="1534"/>
        <end position="1562"/>
    </location>
</feature>
<evidence type="ECO:0000313" key="4">
    <source>
        <dbReference type="Proteomes" id="UP000751190"/>
    </source>
</evidence>
<feature type="region of interest" description="Disordered" evidence="2">
    <location>
        <begin position="1982"/>
        <end position="2021"/>
    </location>
</feature>
<feature type="region of interest" description="Disordered" evidence="2">
    <location>
        <begin position="1165"/>
        <end position="1257"/>
    </location>
</feature>
<feature type="compositionally biased region" description="Basic and acidic residues" evidence="2">
    <location>
        <begin position="416"/>
        <end position="426"/>
    </location>
</feature>
<feature type="region of interest" description="Disordered" evidence="2">
    <location>
        <begin position="1291"/>
        <end position="1321"/>
    </location>
</feature>
<evidence type="ECO:0000256" key="2">
    <source>
        <dbReference type="SAM" id="MobiDB-lite"/>
    </source>
</evidence>
<accession>A0A8J5XFH1</accession>
<comment type="caution">
    <text evidence="3">The sequence shown here is derived from an EMBL/GenBank/DDBJ whole genome shotgun (WGS) entry which is preliminary data.</text>
</comment>
<feature type="region of interest" description="Disordered" evidence="2">
    <location>
        <begin position="915"/>
        <end position="1047"/>
    </location>
</feature>
<feature type="region of interest" description="Disordered" evidence="2">
    <location>
        <begin position="1496"/>
        <end position="1518"/>
    </location>
</feature>
<feature type="region of interest" description="Disordered" evidence="2">
    <location>
        <begin position="1879"/>
        <end position="1944"/>
    </location>
</feature>
<feature type="compositionally biased region" description="Gly residues" evidence="2">
    <location>
        <begin position="2141"/>
        <end position="2157"/>
    </location>
</feature>
<feature type="compositionally biased region" description="Basic and acidic residues" evidence="2">
    <location>
        <begin position="1496"/>
        <end position="1507"/>
    </location>
</feature>
<dbReference type="OrthoDB" id="10687243at2759"/>
<feature type="compositionally biased region" description="Basic and acidic residues" evidence="2">
    <location>
        <begin position="2006"/>
        <end position="2019"/>
    </location>
</feature>
<feature type="region of interest" description="Disordered" evidence="2">
    <location>
        <begin position="407"/>
        <end position="544"/>
    </location>
</feature>
<feature type="compositionally biased region" description="Low complexity" evidence="2">
    <location>
        <begin position="1031"/>
        <end position="1040"/>
    </location>
</feature>
<keyword evidence="1" id="KW-0175">Coiled coil</keyword>
<feature type="compositionally biased region" description="Low complexity" evidence="2">
    <location>
        <begin position="1919"/>
        <end position="1936"/>
    </location>
</feature>
<feature type="compositionally biased region" description="Acidic residues" evidence="2">
    <location>
        <begin position="2158"/>
        <end position="2170"/>
    </location>
</feature>
<evidence type="ECO:0000256" key="1">
    <source>
        <dbReference type="SAM" id="Coils"/>
    </source>
</evidence>
<feature type="compositionally biased region" description="Low complexity" evidence="2">
    <location>
        <begin position="2233"/>
        <end position="2256"/>
    </location>
</feature>
<feature type="compositionally biased region" description="Gly residues" evidence="2">
    <location>
        <begin position="535"/>
        <end position="544"/>
    </location>
</feature>
<organism evidence="3 4">
    <name type="scientific">Diacronema lutheri</name>
    <name type="common">Unicellular marine alga</name>
    <name type="synonym">Monochrysis lutheri</name>
    <dbReference type="NCBI Taxonomy" id="2081491"/>
    <lineage>
        <taxon>Eukaryota</taxon>
        <taxon>Haptista</taxon>
        <taxon>Haptophyta</taxon>
        <taxon>Pavlovophyceae</taxon>
        <taxon>Pavlovales</taxon>
        <taxon>Pavlovaceae</taxon>
        <taxon>Diacronema</taxon>
    </lineage>
</organism>
<feature type="compositionally biased region" description="Basic and acidic residues" evidence="2">
    <location>
        <begin position="464"/>
        <end position="474"/>
    </location>
</feature>
<dbReference type="EMBL" id="JAGTXO010000005">
    <property type="protein sequence ID" value="KAG8467861.1"/>
    <property type="molecule type" value="Genomic_DNA"/>
</dbReference>
<name>A0A8J5XFH1_DIALT</name>
<feature type="region of interest" description="Disordered" evidence="2">
    <location>
        <begin position="1385"/>
        <end position="1428"/>
    </location>
</feature>
<evidence type="ECO:0000313" key="3">
    <source>
        <dbReference type="EMBL" id="KAG8467861.1"/>
    </source>
</evidence>
<feature type="compositionally biased region" description="Polar residues" evidence="2">
    <location>
        <begin position="1003"/>
        <end position="1012"/>
    </location>
</feature>
<reference evidence="3" key="1">
    <citation type="submission" date="2021-05" db="EMBL/GenBank/DDBJ databases">
        <title>The genome of the haptophyte Pavlova lutheri (Diacronema luteri, Pavlovales) - a model for lipid biosynthesis in eukaryotic algae.</title>
        <authorList>
            <person name="Hulatt C.J."/>
            <person name="Posewitz M.C."/>
        </authorList>
    </citation>
    <scope>NUCLEOTIDE SEQUENCE</scope>
    <source>
        <strain evidence="3">NIVA-4/92</strain>
    </source>
</reference>